<dbReference type="Pfam" id="PF13920">
    <property type="entry name" value="zf-C3HC4_3"/>
    <property type="match status" value="1"/>
</dbReference>
<dbReference type="PROSITE" id="PS50089">
    <property type="entry name" value="ZF_RING_2"/>
    <property type="match status" value="1"/>
</dbReference>
<dbReference type="OrthoDB" id="1711136at2759"/>
<keyword evidence="1" id="KW-0862">Zinc</keyword>
<gene>
    <name evidence="6" type="ORF">Vbra_12131</name>
</gene>
<dbReference type="Gene3D" id="3.30.40.10">
    <property type="entry name" value="Zinc/RING finger domain, C3HC4 (zinc finger)"/>
    <property type="match status" value="1"/>
</dbReference>
<dbReference type="InterPro" id="IPR001841">
    <property type="entry name" value="Znf_RING"/>
</dbReference>
<organism evidence="6 7">
    <name type="scientific">Vitrella brassicaformis (strain CCMP3155)</name>
    <dbReference type="NCBI Taxonomy" id="1169540"/>
    <lineage>
        <taxon>Eukaryota</taxon>
        <taxon>Sar</taxon>
        <taxon>Alveolata</taxon>
        <taxon>Colpodellida</taxon>
        <taxon>Vitrellaceae</taxon>
        <taxon>Vitrella</taxon>
    </lineage>
</organism>
<dbReference type="Proteomes" id="UP000041254">
    <property type="component" value="Unassembled WGS sequence"/>
</dbReference>
<dbReference type="InterPro" id="IPR013083">
    <property type="entry name" value="Znf_RING/FYVE/PHD"/>
</dbReference>
<protein>
    <recommendedName>
        <fullName evidence="5">RING-type domain-containing protein</fullName>
    </recommendedName>
</protein>
<name>A0A0G4EJP7_VITBC</name>
<reference evidence="6 7" key="1">
    <citation type="submission" date="2014-11" db="EMBL/GenBank/DDBJ databases">
        <authorList>
            <person name="Zhu J."/>
            <person name="Qi W."/>
            <person name="Song R."/>
        </authorList>
    </citation>
    <scope>NUCLEOTIDE SEQUENCE [LARGE SCALE GENOMIC DNA]</scope>
</reference>
<proteinExistence type="predicted"/>
<keyword evidence="7" id="KW-1185">Reference proteome</keyword>
<evidence type="ECO:0000259" key="5">
    <source>
        <dbReference type="PROSITE" id="PS50089"/>
    </source>
</evidence>
<dbReference type="VEuPathDB" id="CryptoDB:Vbra_12131"/>
<dbReference type="AlphaFoldDB" id="A0A0G4EJP7"/>
<feature type="region of interest" description="Disordered" evidence="2">
    <location>
        <begin position="401"/>
        <end position="429"/>
    </location>
</feature>
<feature type="chain" id="PRO_5005187420" description="RING-type domain-containing protein" evidence="4">
    <location>
        <begin position="24"/>
        <end position="444"/>
    </location>
</feature>
<keyword evidence="1" id="KW-0863">Zinc-finger</keyword>
<accession>A0A0G4EJP7</accession>
<evidence type="ECO:0000313" key="7">
    <source>
        <dbReference type="Proteomes" id="UP000041254"/>
    </source>
</evidence>
<evidence type="ECO:0000256" key="3">
    <source>
        <dbReference type="SAM" id="Phobius"/>
    </source>
</evidence>
<keyword evidence="3" id="KW-1133">Transmembrane helix</keyword>
<dbReference type="InParanoid" id="A0A0G4EJP7"/>
<evidence type="ECO:0000313" key="6">
    <source>
        <dbReference type="EMBL" id="CEL96982.1"/>
    </source>
</evidence>
<keyword evidence="4" id="KW-0732">Signal</keyword>
<keyword evidence="1" id="KW-0479">Metal-binding</keyword>
<keyword evidence="3" id="KW-0812">Transmembrane</keyword>
<dbReference type="SUPFAM" id="SSF57850">
    <property type="entry name" value="RING/U-box"/>
    <property type="match status" value="1"/>
</dbReference>
<sequence length="444" mass="47215">MTSGFVTTAFVLAVLVLSRDASAHVPHIRTAAARDAAEGTSCGNNTSCGFMAEARTHTEEQGLTAEQLVAPDTVAEQRRLGRHERGSHGQVFGFVLFYGLFLPFLVYVFWRSRRCAQRGRSDDANHPMPLSRVYRRYAQAQQRGALAYGLSRLGPSGRSISRRPRGNNNGGGDVAPTYAIFVSPCVLPYVASDGDSVWEGDLVDLPEEGEIHKMSGLADFVECRVASFPDTIPIERINSTYFKFVDPVAAAKADAGQEITPTAPTAPSLTDTPVQIPTPVNTPIGEPAAPAPALPAIRVGDSPQELTPLPVLPASQLFAPPISASPFGSPSHSPSRKATCGVCFANTPTALFGPCGHGGCCVECAAIILVLPFTKGRRRFEPPCCPVCRTHIDQLLVIEEPEPPGSGWQEGQGEGEAEGEGAREAGGGKMAAQVVMEVRSVQKE</sequence>
<feature type="domain" description="RING-type" evidence="5">
    <location>
        <begin position="340"/>
        <end position="389"/>
    </location>
</feature>
<evidence type="ECO:0000256" key="1">
    <source>
        <dbReference type="PROSITE-ProRule" id="PRU00175"/>
    </source>
</evidence>
<feature type="signal peptide" evidence="4">
    <location>
        <begin position="1"/>
        <end position="23"/>
    </location>
</feature>
<feature type="transmembrane region" description="Helical" evidence="3">
    <location>
        <begin position="91"/>
        <end position="110"/>
    </location>
</feature>
<dbReference type="GO" id="GO:0008270">
    <property type="term" value="F:zinc ion binding"/>
    <property type="evidence" value="ECO:0007669"/>
    <property type="project" value="UniProtKB-KW"/>
</dbReference>
<evidence type="ECO:0000256" key="4">
    <source>
        <dbReference type="SAM" id="SignalP"/>
    </source>
</evidence>
<keyword evidence="3" id="KW-0472">Membrane</keyword>
<dbReference type="EMBL" id="CDMY01000251">
    <property type="protein sequence ID" value="CEL96982.1"/>
    <property type="molecule type" value="Genomic_DNA"/>
</dbReference>
<evidence type="ECO:0000256" key="2">
    <source>
        <dbReference type="SAM" id="MobiDB-lite"/>
    </source>
</evidence>